<dbReference type="EMBL" id="JBAMMX010000012">
    <property type="protein sequence ID" value="KAK6930314.1"/>
    <property type="molecule type" value="Genomic_DNA"/>
</dbReference>
<dbReference type="AlphaFoldDB" id="A0AAN8Z877"/>
<dbReference type="PANTHER" id="PTHR31694:SF12">
    <property type="entry name" value="DESICCATION-LIKE PROTEIN"/>
    <property type="match status" value="1"/>
</dbReference>
<sequence>MTSSSGIRPRCSDKRTAIQGRIVQNQNSVAYDRTPEEILRIVYGSGNESVPGGFYPKGGDGKIAKSHLKVCNRDGPSYMGLEVKYELIYESNFGLETNWTSVHILSRPFNNVGDQATMLIRPIFPAMFFKLELRPHKGHYCLKHAQQACSRYLATQNMGSKSAQTKGPYMTFPIGYSRLGTLPGVLQLKIAHICDIPARYPSCMRSQESQFSQGKRTNSLRRTCKVRLNHWPSVKKLSKRCPTKVIGIPHVPPKRIIETSSKGAPPLTNETQIMKGIDTLYKKLQLNWFAETKIKYMQNVLVIPNHGLEVSGATNCYKSENIKSSVIRGIISNTIDRKYKRTAIAIAATILCIKRLLSFVGTNAVFNELGINPSCKYWDNPKHKRYLQSRLKQINITQKRKFSIDIPNRWWNSGVHVSASNSAKHKVS</sequence>
<protein>
    <submittedName>
        <fullName evidence="1">Uncharacterized protein</fullName>
    </submittedName>
</protein>
<reference evidence="1 2" key="1">
    <citation type="submission" date="2023-12" db="EMBL/GenBank/DDBJ databases">
        <title>A high-quality genome assembly for Dillenia turbinata (Dilleniales).</title>
        <authorList>
            <person name="Chanderbali A."/>
        </authorList>
    </citation>
    <scope>NUCLEOTIDE SEQUENCE [LARGE SCALE GENOMIC DNA]</scope>
    <source>
        <strain evidence="1">LSX21</strain>
        <tissue evidence="1">Leaf</tissue>
    </source>
</reference>
<comment type="caution">
    <text evidence="1">The sequence shown here is derived from an EMBL/GenBank/DDBJ whole genome shotgun (WGS) entry which is preliminary data.</text>
</comment>
<evidence type="ECO:0000313" key="1">
    <source>
        <dbReference type="EMBL" id="KAK6930314.1"/>
    </source>
</evidence>
<accession>A0AAN8Z877</accession>
<dbReference type="InterPro" id="IPR052965">
    <property type="entry name" value="Pigment-catalase-like"/>
</dbReference>
<name>A0AAN8Z877_9MAGN</name>
<proteinExistence type="predicted"/>
<evidence type="ECO:0000313" key="2">
    <source>
        <dbReference type="Proteomes" id="UP001370490"/>
    </source>
</evidence>
<gene>
    <name evidence="1" type="ORF">RJ641_004408</name>
</gene>
<dbReference type="Proteomes" id="UP001370490">
    <property type="component" value="Unassembled WGS sequence"/>
</dbReference>
<keyword evidence="2" id="KW-1185">Reference proteome</keyword>
<dbReference type="PANTHER" id="PTHR31694">
    <property type="entry name" value="DESICCATION-LIKE PROTEIN"/>
    <property type="match status" value="1"/>
</dbReference>
<organism evidence="1 2">
    <name type="scientific">Dillenia turbinata</name>
    <dbReference type="NCBI Taxonomy" id="194707"/>
    <lineage>
        <taxon>Eukaryota</taxon>
        <taxon>Viridiplantae</taxon>
        <taxon>Streptophyta</taxon>
        <taxon>Embryophyta</taxon>
        <taxon>Tracheophyta</taxon>
        <taxon>Spermatophyta</taxon>
        <taxon>Magnoliopsida</taxon>
        <taxon>eudicotyledons</taxon>
        <taxon>Gunneridae</taxon>
        <taxon>Pentapetalae</taxon>
        <taxon>Dilleniales</taxon>
        <taxon>Dilleniaceae</taxon>
        <taxon>Dillenia</taxon>
    </lineage>
</organism>